<keyword evidence="3" id="KW-1185">Reference proteome</keyword>
<dbReference type="AlphaFoldDB" id="A0A840VCV3"/>
<proteinExistence type="predicted"/>
<evidence type="ECO:0000313" key="2">
    <source>
        <dbReference type="EMBL" id="MBB5373536.1"/>
    </source>
</evidence>
<dbReference type="EMBL" id="JACHFJ010000007">
    <property type="protein sequence ID" value="MBB5373536.1"/>
    <property type="molecule type" value="Genomic_DNA"/>
</dbReference>
<dbReference type="Pfam" id="PF13400">
    <property type="entry name" value="Tad"/>
    <property type="match status" value="1"/>
</dbReference>
<comment type="caution">
    <text evidence="2">The sequence shown here is derived from an EMBL/GenBank/DDBJ whole genome shotgun (WGS) entry which is preliminary data.</text>
</comment>
<feature type="domain" description="Putative Flp pilus-assembly TadG-like N-terminal" evidence="1">
    <location>
        <begin position="2"/>
        <end position="37"/>
    </location>
</feature>
<gene>
    <name evidence="2" type="ORF">HNP71_001796</name>
</gene>
<dbReference type="InterPro" id="IPR028087">
    <property type="entry name" value="Tad_N"/>
</dbReference>
<dbReference type="Proteomes" id="UP000553706">
    <property type="component" value="Unassembled WGS sequence"/>
</dbReference>
<evidence type="ECO:0000259" key="1">
    <source>
        <dbReference type="Pfam" id="PF13400"/>
    </source>
</evidence>
<sequence length="146" mass="15198">MPMLLAVTGLSVDVGYWYQNQTALQSAADAGAMAAAMNDARLGQTTDDTKVSAALPYAKAMADAATSQQFGFVSGAPGTSVTLTANTGTAQTVNSKSVATTTYTATVSAPRPVFFSAVGGAGLQGFLGRHAKRQRHRLHRYHHIGH</sequence>
<reference evidence="2 3" key="1">
    <citation type="submission" date="2020-08" db="EMBL/GenBank/DDBJ databases">
        <title>Genomic Encyclopedia of Type Strains, Phase IV (KMG-IV): sequencing the most valuable type-strain genomes for metagenomic binning, comparative biology and taxonomic classification.</title>
        <authorList>
            <person name="Goeker M."/>
        </authorList>
    </citation>
    <scope>NUCLEOTIDE SEQUENCE [LARGE SCALE GENOMIC DNA]</scope>
    <source>
        <strain evidence="2 3">DSM 27026</strain>
    </source>
</reference>
<evidence type="ECO:0000313" key="3">
    <source>
        <dbReference type="Proteomes" id="UP000553706"/>
    </source>
</evidence>
<name>A0A840VCV3_9PROT</name>
<accession>A0A840VCV3</accession>
<protein>
    <submittedName>
        <fullName evidence="2">Putative membrane protein</fullName>
    </submittedName>
</protein>
<organism evidence="2 3">
    <name type="scientific">Acidocella aromatica</name>
    <dbReference type="NCBI Taxonomy" id="1303579"/>
    <lineage>
        <taxon>Bacteria</taxon>
        <taxon>Pseudomonadati</taxon>
        <taxon>Pseudomonadota</taxon>
        <taxon>Alphaproteobacteria</taxon>
        <taxon>Acetobacterales</taxon>
        <taxon>Acidocellaceae</taxon>
        <taxon>Acidocella</taxon>
    </lineage>
</organism>